<dbReference type="SUPFAM" id="SSF52151">
    <property type="entry name" value="FabD/lysophospholipase-like"/>
    <property type="match status" value="1"/>
</dbReference>
<feature type="short sequence motif" description="GXGXXG" evidence="2">
    <location>
        <begin position="26"/>
        <end position="31"/>
    </location>
</feature>
<accession>A0A1R2AZF0</accession>
<feature type="active site" description="Nucleophile" evidence="2">
    <location>
        <position position="59"/>
    </location>
</feature>
<keyword evidence="1 2" id="KW-0443">Lipid metabolism</keyword>
<evidence type="ECO:0000256" key="3">
    <source>
        <dbReference type="SAM" id="SignalP"/>
    </source>
</evidence>
<name>A0A1R2AZF0_9CILI</name>
<keyword evidence="3" id="KW-0732">Signal</keyword>
<evidence type="ECO:0000256" key="1">
    <source>
        <dbReference type="ARBA" id="ARBA00023098"/>
    </source>
</evidence>
<evidence type="ECO:0000259" key="4">
    <source>
        <dbReference type="PROSITE" id="PS51635"/>
    </source>
</evidence>
<feature type="active site" description="Proton acceptor" evidence="2">
    <location>
        <position position="184"/>
    </location>
</feature>
<gene>
    <name evidence="5" type="ORF">SteCoe_32242</name>
</gene>
<feature type="chain" id="PRO_5012774265" description="PNPLA domain-containing protein" evidence="3">
    <location>
        <begin position="17"/>
        <end position="323"/>
    </location>
</feature>
<feature type="signal peptide" evidence="3">
    <location>
        <begin position="1"/>
        <end position="16"/>
    </location>
</feature>
<dbReference type="InterPro" id="IPR016035">
    <property type="entry name" value="Acyl_Trfase/lysoPLipase"/>
</dbReference>
<evidence type="ECO:0000313" key="6">
    <source>
        <dbReference type="Proteomes" id="UP000187209"/>
    </source>
</evidence>
<comment type="caution">
    <text evidence="5">The sequence shown here is derived from an EMBL/GenBank/DDBJ whole genome shotgun (WGS) entry which is preliminary data.</text>
</comment>
<proteinExistence type="predicted"/>
<dbReference type="AlphaFoldDB" id="A0A1R2AZF0"/>
<dbReference type="InterPro" id="IPR002641">
    <property type="entry name" value="PNPLA_dom"/>
</dbReference>
<dbReference type="OrthoDB" id="312772at2759"/>
<evidence type="ECO:0000256" key="2">
    <source>
        <dbReference type="PROSITE-ProRule" id="PRU01161"/>
    </source>
</evidence>
<dbReference type="Gene3D" id="3.40.1090.10">
    <property type="entry name" value="Cytosolic phospholipase A2 catalytic domain"/>
    <property type="match status" value="2"/>
</dbReference>
<dbReference type="Proteomes" id="UP000187209">
    <property type="component" value="Unassembled WGS sequence"/>
</dbReference>
<dbReference type="EMBL" id="MPUH01001144">
    <property type="protein sequence ID" value="OMJ69914.1"/>
    <property type="molecule type" value="Genomic_DNA"/>
</dbReference>
<dbReference type="PROSITE" id="PS51635">
    <property type="entry name" value="PNPLA"/>
    <property type="match status" value="1"/>
</dbReference>
<keyword evidence="2" id="KW-0378">Hydrolase</keyword>
<evidence type="ECO:0000313" key="5">
    <source>
        <dbReference type="EMBL" id="OMJ69914.1"/>
    </source>
</evidence>
<feature type="short sequence motif" description="DGA/G" evidence="2">
    <location>
        <begin position="184"/>
        <end position="186"/>
    </location>
</feature>
<dbReference type="GO" id="GO:0016042">
    <property type="term" value="P:lipid catabolic process"/>
    <property type="evidence" value="ECO:0007669"/>
    <property type="project" value="UniProtKB-UniRule"/>
</dbReference>
<sequence length="323" mass="35447">MFLVGCILLLLGTVASEQCLAISFSGGGSYGAFEASVLSTLANILPKGQAEYHVVEGISAGSLNTAILSMYPYGSEADAAELMSSLWLNGGDFAYTNWPGGVLQGILFESGIFSSSKAYEYVSACYSKPSIRRSAVGFVNLDNGQYEIIKETAGHEAFFLGTMASCAIPGVYPTVQMNGHTYVDGGALLMMDVMSAINRCFEIADSQEEITIDMVAVRPRIIDLNSDKMNSLEVYSRAKEIKDFANSLKHVLWAMSAYPNVNYRYYIMPLDILPGFRGLNFSKEIIEECLKAGTNATEYYVKNKIYAREVVHQFDDFTIYPSN</sequence>
<feature type="short sequence motif" description="GXSXG" evidence="2">
    <location>
        <begin position="57"/>
        <end position="61"/>
    </location>
</feature>
<organism evidence="5 6">
    <name type="scientific">Stentor coeruleus</name>
    <dbReference type="NCBI Taxonomy" id="5963"/>
    <lineage>
        <taxon>Eukaryota</taxon>
        <taxon>Sar</taxon>
        <taxon>Alveolata</taxon>
        <taxon>Ciliophora</taxon>
        <taxon>Postciliodesmatophora</taxon>
        <taxon>Heterotrichea</taxon>
        <taxon>Heterotrichida</taxon>
        <taxon>Stentoridae</taxon>
        <taxon>Stentor</taxon>
    </lineage>
</organism>
<reference evidence="5 6" key="1">
    <citation type="submission" date="2016-11" db="EMBL/GenBank/DDBJ databases">
        <title>The macronuclear genome of Stentor coeruleus: a giant cell with tiny introns.</title>
        <authorList>
            <person name="Slabodnick M."/>
            <person name="Ruby J.G."/>
            <person name="Reiff S.B."/>
            <person name="Swart E.C."/>
            <person name="Gosai S."/>
            <person name="Prabakaran S."/>
            <person name="Witkowska E."/>
            <person name="Larue G.E."/>
            <person name="Fisher S."/>
            <person name="Freeman R.M."/>
            <person name="Gunawardena J."/>
            <person name="Chu W."/>
            <person name="Stover N.A."/>
            <person name="Gregory B.D."/>
            <person name="Nowacki M."/>
            <person name="Derisi J."/>
            <person name="Roy S.W."/>
            <person name="Marshall W.F."/>
            <person name="Sood P."/>
        </authorList>
    </citation>
    <scope>NUCLEOTIDE SEQUENCE [LARGE SCALE GENOMIC DNA]</scope>
    <source>
        <strain evidence="5">WM001</strain>
    </source>
</reference>
<dbReference type="Pfam" id="PF01734">
    <property type="entry name" value="Patatin"/>
    <property type="match status" value="1"/>
</dbReference>
<feature type="domain" description="PNPLA" evidence="4">
    <location>
        <begin position="22"/>
        <end position="198"/>
    </location>
</feature>
<keyword evidence="6" id="KW-1185">Reference proteome</keyword>
<keyword evidence="2" id="KW-0442">Lipid degradation</keyword>
<dbReference type="GO" id="GO:0016787">
    <property type="term" value="F:hydrolase activity"/>
    <property type="evidence" value="ECO:0007669"/>
    <property type="project" value="UniProtKB-UniRule"/>
</dbReference>
<protein>
    <recommendedName>
        <fullName evidence="4">PNPLA domain-containing protein</fullName>
    </recommendedName>
</protein>